<evidence type="ECO:0000259" key="10">
    <source>
        <dbReference type="Pfam" id="PF06144"/>
    </source>
</evidence>
<sequence>MAVKSARLEQLHRHLEREPLAPVYLLAGQEPLLLLEAADAVRAAARRQAFIEREVLEAGESGFDWGHLAASSQQGSLFGGDRKLVDLRLPGGKPGKEGAEALKDWAAAMPPDTVLLVTCTQWGKAWETGWVEALAQRGWYVPVWPVKRDDLPDWIAQRSRARGVTLTLDAVQLLAERTEGNLLACAQEIDKLVMLGEQGSLDADRLDAVLAQQSRLDVFALTDAVLAGDAARATRILQALRAEGEQPVPILSWLGGQVELLARVADAESEGRPTAQALRAERVWDSRVALYQRALRRIRAPGCRRALLTLSRLDRMAKGREAGDVWLETERLLLRLAAGGRPRAAARH</sequence>
<evidence type="ECO:0000256" key="2">
    <source>
        <dbReference type="ARBA" id="ARBA00017703"/>
    </source>
</evidence>
<dbReference type="EMBL" id="SMAF01000024">
    <property type="protein sequence ID" value="TCS94039.1"/>
    <property type="molecule type" value="Genomic_DNA"/>
</dbReference>
<evidence type="ECO:0000256" key="3">
    <source>
        <dbReference type="ARBA" id="ARBA00022679"/>
    </source>
</evidence>
<evidence type="ECO:0000256" key="8">
    <source>
        <dbReference type="ARBA" id="ARBA00049244"/>
    </source>
</evidence>
<keyword evidence="4" id="KW-0548">Nucleotidyltransferase</keyword>
<dbReference type="GO" id="GO:0006261">
    <property type="term" value="P:DNA-templated DNA replication"/>
    <property type="evidence" value="ECO:0007669"/>
    <property type="project" value="TreeGrafter"/>
</dbReference>
<evidence type="ECO:0000256" key="6">
    <source>
        <dbReference type="ARBA" id="ARBA00022932"/>
    </source>
</evidence>
<dbReference type="PANTHER" id="PTHR34388:SF1">
    <property type="entry name" value="DNA POLYMERASE III SUBUNIT DELTA"/>
    <property type="match status" value="1"/>
</dbReference>
<evidence type="ECO:0000313" key="12">
    <source>
        <dbReference type="EMBL" id="TCS94039.1"/>
    </source>
</evidence>
<dbReference type="RefSeq" id="WP_240639577.1">
    <property type="nucleotide sequence ID" value="NZ_JBHLWF010000010.1"/>
</dbReference>
<keyword evidence="13" id="KW-1185">Reference proteome</keyword>
<dbReference type="InterPro" id="IPR010372">
    <property type="entry name" value="DNA_pol3_delta_N"/>
</dbReference>
<dbReference type="InterPro" id="IPR005790">
    <property type="entry name" value="DNA_polIII_delta"/>
</dbReference>
<dbReference type="NCBIfam" id="TIGR01128">
    <property type="entry name" value="holA"/>
    <property type="match status" value="1"/>
</dbReference>
<name>A0A4R3L3E6_9GAMM</name>
<dbReference type="Pfam" id="PF06144">
    <property type="entry name" value="DNA_pol3_delta"/>
    <property type="match status" value="1"/>
</dbReference>
<evidence type="ECO:0000256" key="1">
    <source>
        <dbReference type="ARBA" id="ARBA00012417"/>
    </source>
</evidence>
<evidence type="ECO:0000256" key="9">
    <source>
        <dbReference type="NCBIfam" id="TIGR01128"/>
    </source>
</evidence>
<reference evidence="12 13" key="1">
    <citation type="submission" date="2019-03" db="EMBL/GenBank/DDBJ databases">
        <title>Genomic Encyclopedia of Type Strains, Phase IV (KMG-IV): sequencing the most valuable type-strain genomes for metagenomic binning, comparative biology and taxonomic classification.</title>
        <authorList>
            <person name="Goeker M."/>
        </authorList>
    </citation>
    <scope>NUCLEOTIDE SEQUENCE [LARGE SCALE GENOMIC DNA]</scope>
    <source>
        <strain evidence="12 13">DSM 21944</strain>
    </source>
</reference>
<dbReference type="SUPFAM" id="SSF52540">
    <property type="entry name" value="P-loop containing nucleoside triphosphate hydrolases"/>
    <property type="match status" value="1"/>
</dbReference>
<dbReference type="GO" id="GO:0003677">
    <property type="term" value="F:DNA binding"/>
    <property type="evidence" value="ECO:0007669"/>
    <property type="project" value="InterPro"/>
</dbReference>
<dbReference type="Gene3D" id="1.10.8.60">
    <property type="match status" value="1"/>
</dbReference>
<comment type="caution">
    <text evidence="12">The sequence shown here is derived from an EMBL/GenBank/DDBJ whole genome shotgun (WGS) entry which is preliminary data.</text>
</comment>
<dbReference type="GO" id="GO:0003887">
    <property type="term" value="F:DNA-directed DNA polymerase activity"/>
    <property type="evidence" value="ECO:0007669"/>
    <property type="project" value="UniProtKB-UniRule"/>
</dbReference>
<protein>
    <recommendedName>
        <fullName evidence="2 9">DNA polymerase III subunit delta</fullName>
        <ecNumber evidence="1 9">2.7.7.7</ecNumber>
    </recommendedName>
</protein>
<dbReference type="InterPro" id="IPR048466">
    <property type="entry name" value="DNA_pol3_delta-like_C"/>
</dbReference>
<comment type="similarity">
    <text evidence="7">Belongs to the DNA polymerase HolA subunit family.</text>
</comment>
<keyword evidence="6" id="KW-0239">DNA-directed DNA polymerase</keyword>
<keyword evidence="3" id="KW-0808">Transferase</keyword>
<comment type="catalytic activity">
    <reaction evidence="8">
        <text>DNA(n) + a 2'-deoxyribonucleoside 5'-triphosphate = DNA(n+1) + diphosphate</text>
        <dbReference type="Rhea" id="RHEA:22508"/>
        <dbReference type="Rhea" id="RHEA-COMP:17339"/>
        <dbReference type="Rhea" id="RHEA-COMP:17340"/>
        <dbReference type="ChEBI" id="CHEBI:33019"/>
        <dbReference type="ChEBI" id="CHEBI:61560"/>
        <dbReference type="ChEBI" id="CHEBI:173112"/>
        <dbReference type="EC" id="2.7.7.7"/>
    </reaction>
</comment>
<dbReference type="CDD" id="cd18138">
    <property type="entry name" value="HLD_clamp_pol_III_delta"/>
    <property type="match status" value="1"/>
</dbReference>
<accession>A0A4R3L3E6</accession>
<proteinExistence type="inferred from homology"/>
<feature type="domain" description="DNA polymerase III delta subunit-like C-terminal" evidence="11">
    <location>
        <begin position="217"/>
        <end position="321"/>
    </location>
</feature>
<evidence type="ECO:0000256" key="4">
    <source>
        <dbReference type="ARBA" id="ARBA00022695"/>
    </source>
</evidence>
<evidence type="ECO:0000313" key="13">
    <source>
        <dbReference type="Proteomes" id="UP000294599"/>
    </source>
</evidence>
<dbReference type="Pfam" id="PF21694">
    <property type="entry name" value="DNA_pol3_delta_C"/>
    <property type="match status" value="1"/>
</dbReference>
<dbReference type="InterPro" id="IPR008921">
    <property type="entry name" value="DNA_pol3_clamp-load_cplx_C"/>
</dbReference>
<dbReference type="AlphaFoldDB" id="A0A4R3L3E6"/>
<dbReference type="GO" id="GO:0009360">
    <property type="term" value="C:DNA polymerase III complex"/>
    <property type="evidence" value="ECO:0007669"/>
    <property type="project" value="UniProtKB-UniRule"/>
</dbReference>
<keyword evidence="5" id="KW-0235">DNA replication</keyword>
<evidence type="ECO:0000256" key="5">
    <source>
        <dbReference type="ARBA" id="ARBA00022705"/>
    </source>
</evidence>
<feature type="domain" description="DNA polymerase III delta N-terminal" evidence="10">
    <location>
        <begin position="24"/>
        <end position="140"/>
    </location>
</feature>
<dbReference type="SUPFAM" id="SSF48019">
    <property type="entry name" value="post-AAA+ oligomerization domain-like"/>
    <property type="match status" value="1"/>
</dbReference>
<gene>
    <name evidence="12" type="ORF">EDC25_12414</name>
</gene>
<dbReference type="Gene3D" id="3.40.50.300">
    <property type="entry name" value="P-loop containing nucleotide triphosphate hydrolases"/>
    <property type="match status" value="1"/>
</dbReference>
<evidence type="ECO:0000256" key="7">
    <source>
        <dbReference type="ARBA" id="ARBA00034754"/>
    </source>
</evidence>
<dbReference type="InterPro" id="IPR027417">
    <property type="entry name" value="P-loop_NTPase"/>
</dbReference>
<dbReference type="PANTHER" id="PTHR34388">
    <property type="entry name" value="DNA POLYMERASE III SUBUNIT DELTA"/>
    <property type="match status" value="1"/>
</dbReference>
<dbReference type="EC" id="2.7.7.7" evidence="1 9"/>
<dbReference type="Gene3D" id="1.20.272.10">
    <property type="match status" value="1"/>
</dbReference>
<evidence type="ECO:0000259" key="11">
    <source>
        <dbReference type="Pfam" id="PF21694"/>
    </source>
</evidence>
<organism evidence="12 13">
    <name type="scientific">Pseudofulvimonas gallinarii</name>
    <dbReference type="NCBI Taxonomy" id="634155"/>
    <lineage>
        <taxon>Bacteria</taxon>
        <taxon>Pseudomonadati</taxon>
        <taxon>Pseudomonadota</taxon>
        <taxon>Gammaproteobacteria</taxon>
        <taxon>Lysobacterales</taxon>
        <taxon>Rhodanobacteraceae</taxon>
        <taxon>Pseudofulvimonas</taxon>
    </lineage>
</organism>
<dbReference type="Proteomes" id="UP000294599">
    <property type="component" value="Unassembled WGS sequence"/>
</dbReference>